<sequence>MSNSTKFLSPTSSGKDIKMESIEDSTDCTGVEPWSGLKSCEHIEERTERKTGYLMSREQKDTLTNMKEEDEEEDWERQSLKMEREDGVRDEEGHRKEEEKKWDEQREEHVTDQAAKMDKLGNNGVKSEFKEQKVETLSTLVSSCLRKQPVVLIHRLEIADFSVPVPLSAKACKRGQGATRHELSPLRGNESLMQKKGQVMIQKKKTVGQSERPLKMLPSSSEDGICADVSLISPVISTRRKNTGLDCAGQTAEVSSQVFACSQCPFVHPEEVNVQQHIEKRWKQIRVSRE</sequence>
<keyword evidence="3" id="KW-1185">Reference proteome</keyword>
<dbReference type="Proteomes" id="UP001044222">
    <property type="component" value="Unassembled WGS sequence"/>
</dbReference>
<protein>
    <submittedName>
        <fullName evidence="2">Uncharacterized protein</fullName>
    </submittedName>
</protein>
<dbReference type="EMBL" id="JAFIRN010000006">
    <property type="protein sequence ID" value="KAG5846408.1"/>
    <property type="molecule type" value="Genomic_DNA"/>
</dbReference>
<organism evidence="2 3">
    <name type="scientific">Anguilla anguilla</name>
    <name type="common">European freshwater eel</name>
    <name type="synonym">Muraena anguilla</name>
    <dbReference type="NCBI Taxonomy" id="7936"/>
    <lineage>
        <taxon>Eukaryota</taxon>
        <taxon>Metazoa</taxon>
        <taxon>Chordata</taxon>
        <taxon>Craniata</taxon>
        <taxon>Vertebrata</taxon>
        <taxon>Euteleostomi</taxon>
        <taxon>Actinopterygii</taxon>
        <taxon>Neopterygii</taxon>
        <taxon>Teleostei</taxon>
        <taxon>Anguilliformes</taxon>
        <taxon>Anguillidae</taxon>
        <taxon>Anguilla</taxon>
    </lineage>
</organism>
<dbReference type="AlphaFoldDB" id="A0A9D3MF86"/>
<evidence type="ECO:0000256" key="1">
    <source>
        <dbReference type="SAM" id="MobiDB-lite"/>
    </source>
</evidence>
<evidence type="ECO:0000313" key="2">
    <source>
        <dbReference type="EMBL" id="KAG5846408.1"/>
    </source>
</evidence>
<reference evidence="2" key="1">
    <citation type="submission" date="2021-01" db="EMBL/GenBank/DDBJ databases">
        <title>A chromosome-scale assembly of European eel, Anguilla anguilla.</title>
        <authorList>
            <person name="Henkel C."/>
            <person name="Jong-Raadsen S.A."/>
            <person name="Dufour S."/>
            <person name="Weltzien F.-A."/>
            <person name="Palstra A.P."/>
            <person name="Pelster B."/>
            <person name="Spaink H.P."/>
            <person name="Van Den Thillart G.E."/>
            <person name="Jansen H."/>
            <person name="Zahm M."/>
            <person name="Klopp C."/>
            <person name="Cedric C."/>
            <person name="Louis A."/>
            <person name="Berthelot C."/>
            <person name="Parey E."/>
            <person name="Roest Crollius H."/>
            <person name="Montfort J."/>
            <person name="Robinson-Rechavi M."/>
            <person name="Bucao C."/>
            <person name="Bouchez O."/>
            <person name="Gislard M."/>
            <person name="Lluch J."/>
            <person name="Milhes M."/>
            <person name="Lampietro C."/>
            <person name="Lopez Roques C."/>
            <person name="Donnadieu C."/>
            <person name="Braasch I."/>
            <person name="Desvignes T."/>
            <person name="Postlethwait J."/>
            <person name="Bobe J."/>
            <person name="Guiguen Y."/>
            <person name="Dirks R."/>
        </authorList>
    </citation>
    <scope>NUCLEOTIDE SEQUENCE</scope>
    <source>
        <strain evidence="2">Tag_6206</strain>
        <tissue evidence="2">Liver</tissue>
    </source>
</reference>
<comment type="caution">
    <text evidence="2">The sequence shown here is derived from an EMBL/GenBank/DDBJ whole genome shotgun (WGS) entry which is preliminary data.</text>
</comment>
<evidence type="ECO:0000313" key="3">
    <source>
        <dbReference type="Proteomes" id="UP001044222"/>
    </source>
</evidence>
<gene>
    <name evidence="2" type="ORF">ANANG_G00114660</name>
</gene>
<accession>A0A9D3MF86</accession>
<feature type="region of interest" description="Disordered" evidence="1">
    <location>
        <begin position="1"/>
        <end position="34"/>
    </location>
</feature>
<feature type="compositionally biased region" description="Basic and acidic residues" evidence="1">
    <location>
        <begin position="46"/>
        <end position="61"/>
    </location>
</feature>
<feature type="compositionally biased region" description="Polar residues" evidence="1">
    <location>
        <begin position="1"/>
        <end position="14"/>
    </location>
</feature>
<name>A0A9D3MF86_ANGAN</name>
<proteinExistence type="predicted"/>
<feature type="region of interest" description="Disordered" evidence="1">
    <location>
        <begin position="46"/>
        <end position="109"/>
    </location>
</feature>
<feature type="compositionally biased region" description="Basic and acidic residues" evidence="1">
    <location>
        <begin position="76"/>
        <end position="109"/>
    </location>
</feature>